<dbReference type="Gene3D" id="1.25.40.90">
    <property type="match status" value="1"/>
</dbReference>
<protein>
    <submittedName>
        <fullName evidence="2">TOM1-like protein 2</fullName>
    </submittedName>
</protein>
<dbReference type="SUPFAM" id="SSF48464">
    <property type="entry name" value="ENTH/VHS domain"/>
    <property type="match status" value="1"/>
</dbReference>
<dbReference type="InterPro" id="IPR002014">
    <property type="entry name" value="VHS_dom"/>
</dbReference>
<evidence type="ECO:0000313" key="2">
    <source>
        <dbReference type="EnsemblPlants" id="EMT04863"/>
    </source>
</evidence>
<sequence>MAAAVRVEKATSDLLLGPDWTLNIDICDGVNSDHGLPSKFKVLRRLGDPTHTTQAKEVIKTLKKRLQHKNSSVQSLALTLLETLVKNCGDHVHFLVVERGILQEMVKLAKKKANVQVRDKILTLLDSWQEAFGGPGGKHPQFYWAYSELKQSGLEFPRRSPEAATIFAPHLQPGIGSPANSSLRADGMISSSGSPLSLSDLQRILSAAELLSEMLREVDPNDHEKKELY</sequence>
<dbReference type="Pfam" id="PF00790">
    <property type="entry name" value="VHS"/>
    <property type="match status" value="1"/>
</dbReference>
<comment type="similarity">
    <text evidence="1">Belongs to the TOM1 family.</text>
</comment>
<dbReference type="AlphaFoldDB" id="M8BDM7"/>
<dbReference type="PROSITE" id="PS50179">
    <property type="entry name" value="VHS"/>
    <property type="match status" value="1"/>
</dbReference>
<organism evidence="2">
    <name type="scientific">Aegilops tauschii</name>
    <name type="common">Tausch's goatgrass</name>
    <name type="synonym">Aegilops squarrosa</name>
    <dbReference type="NCBI Taxonomy" id="37682"/>
    <lineage>
        <taxon>Eukaryota</taxon>
        <taxon>Viridiplantae</taxon>
        <taxon>Streptophyta</taxon>
        <taxon>Embryophyta</taxon>
        <taxon>Tracheophyta</taxon>
        <taxon>Spermatophyta</taxon>
        <taxon>Magnoliopsida</taxon>
        <taxon>Liliopsida</taxon>
        <taxon>Poales</taxon>
        <taxon>Poaceae</taxon>
        <taxon>BOP clade</taxon>
        <taxon>Pooideae</taxon>
        <taxon>Triticodae</taxon>
        <taxon>Triticeae</taxon>
        <taxon>Triticinae</taxon>
        <taxon>Aegilops</taxon>
    </lineage>
</organism>
<name>M8BDM7_AEGTA</name>
<dbReference type="GO" id="GO:0043130">
    <property type="term" value="F:ubiquitin binding"/>
    <property type="evidence" value="ECO:0007669"/>
    <property type="project" value="InterPro"/>
</dbReference>
<proteinExistence type="inferred from homology"/>
<dbReference type="GO" id="GO:0035091">
    <property type="term" value="F:phosphatidylinositol binding"/>
    <property type="evidence" value="ECO:0007669"/>
    <property type="project" value="InterPro"/>
</dbReference>
<dbReference type="PANTHER" id="PTHR45898:SF2">
    <property type="entry name" value="TOM1-LIKE PROTEIN 6"/>
    <property type="match status" value="1"/>
</dbReference>
<reference evidence="2" key="1">
    <citation type="submission" date="2015-06" db="UniProtKB">
        <authorList>
            <consortium name="EnsemblPlants"/>
        </authorList>
    </citation>
    <scope>IDENTIFICATION</scope>
</reference>
<dbReference type="ExpressionAtlas" id="M8BDM7">
    <property type="expression patterns" value="baseline"/>
</dbReference>
<dbReference type="EnsemblPlants" id="EMT04863">
    <property type="protein sequence ID" value="EMT04863"/>
    <property type="gene ID" value="F775_08937"/>
</dbReference>
<dbReference type="CDD" id="cd03561">
    <property type="entry name" value="VHS"/>
    <property type="match status" value="1"/>
</dbReference>
<accession>M8BDM7</accession>
<dbReference type="SMART" id="SM00288">
    <property type="entry name" value="VHS"/>
    <property type="match status" value="1"/>
</dbReference>
<dbReference type="GO" id="GO:0043328">
    <property type="term" value="P:protein transport to vacuole involved in ubiquitin-dependent protein catabolic process via the multivesicular body sorting pathway"/>
    <property type="evidence" value="ECO:0007669"/>
    <property type="project" value="InterPro"/>
</dbReference>
<evidence type="ECO:0000256" key="1">
    <source>
        <dbReference type="ARBA" id="ARBA00007708"/>
    </source>
</evidence>
<dbReference type="InterPro" id="IPR044836">
    <property type="entry name" value="TOL_plant"/>
</dbReference>
<dbReference type="InterPro" id="IPR008942">
    <property type="entry name" value="ENTH_VHS"/>
</dbReference>
<dbReference type="PANTHER" id="PTHR45898">
    <property type="entry name" value="TOM1-LIKE PROTEIN"/>
    <property type="match status" value="1"/>
</dbReference>